<proteinExistence type="predicted"/>
<evidence type="ECO:0000313" key="3">
    <source>
        <dbReference type="EMBL" id="CBY83695.1"/>
    </source>
</evidence>
<gene>
    <name evidence="3" type="ordered locus">Hfelis_16110</name>
</gene>
<accession>E7ABD7</accession>
<dbReference type="Gene3D" id="3.40.50.360">
    <property type="match status" value="1"/>
</dbReference>
<evidence type="ECO:0000256" key="1">
    <source>
        <dbReference type="ARBA" id="ARBA00023002"/>
    </source>
</evidence>
<reference evidence="3 4" key="1">
    <citation type="journal article" date="2011" name="Genome Biol. Evol.">
        <title>Comparative whole genome sequence analysis of the carcinogenic bacterial model pathogen Helicobacter felis.</title>
        <authorList>
            <person name="Arnold I.C."/>
            <person name="Zigova Z."/>
            <person name="Holden M."/>
            <person name="Lawley T.D."/>
            <person name="Rad R."/>
            <person name="Dougan G."/>
            <person name="Falkow S."/>
            <person name="Bentley S.D."/>
            <person name="Muller A."/>
        </authorList>
    </citation>
    <scope>NUCLEOTIDE SEQUENCE [LARGE SCALE GENOMIC DNA]</scope>
    <source>
        <strain evidence="4">ATCC 49179 / CCUG 28539 / NCTC 12436 / CS1</strain>
    </source>
</reference>
<dbReference type="GO" id="GO:0009055">
    <property type="term" value="F:electron transfer activity"/>
    <property type="evidence" value="ECO:0007669"/>
    <property type="project" value="TreeGrafter"/>
</dbReference>
<sequence length="171" mass="19192">MSTLVILAHPDLQKSRVNKALKESISRKNVVVSELYKKYPNFKIDVTAEQQLLTQAQRIVFQFPVFWYSYPPLFKKYLDDVLAYGFAHGSSGKALQDKEFSLAVSFGSPVENYTKGSSKGLLTIEDILSPLKATILFIGGKYAGHFATFGALNLSDQDLAIHCQDYQEFVK</sequence>
<dbReference type="STRING" id="936155.HFELIS_16110"/>
<dbReference type="InterPro" id="IPR003680">
    <property type="entry name" value="Flavodoxin_fold"/>
</dbReference>
<dbReference type="GO" id="GO:0010181">
    <property type="term" value="F:FMN binding"/>
    <property type="evidence" value="ECO:0007669"/>
    <property type="project" value="TreeGrafter"/>
</dbReference>
<dbReference type="AlphaFoldDB" id="E7ABD7"/>
<feature type="domain" description="Flavodoxin-like fold" evidence="2">
    <location>
        <begin position="1"/>
        <end position="168"/>
    </location>
</feature>
<dbReference type="KEGG" id="hfe:HFELIS_16110"/>
<dbReference type="Proteomes" id="UP000007934">
    <property type="component" value="Chromosome"/>
</dbReference>
<dbReference type="HOGENOM" id="CLU_058643_0_2_7"/>
<keyword evidence="4" id="KW-1185">Reference proteome</keyword>
<dbReference type="GO" id="GO:0003955">
    <property type="term" value="F:NAD(P)H dehydrogenase (quinone) activity"/>
    <property type="evidence" value="ECO:0007669"/>
    <property type="project" value="TreeGrafter"/>
</dbReference>
<dbReference type="RefSeq" id="WP_013470100.1">
    <property type="nucleotide sequence ID" value="NC_014810.2"/>
</dbReference>
<evidence type="ECO:0000259" key="2">
    <source>
        <dbReference type="Pfam" id="PF02525"/>
    </source>
</evidence>
<dbReference type="InterPro" id="IPR029039">
    <property type="entry name" value="Flavoprotein-like_sf"/>
</dbReference>
<dbReference type="eggNOG" id="COG2249">
    <property type="taxonomic scope" value="Bacteria"/>
</dbReference>
<keyword evidence="1" id="KW-0560">Oxidoreductase</keyword>
<evidence type="ECO:0000313" key="4">
    <source>
        <dbReference type="Proteomes" id="UP000007934"/>
    </source>
</evidence>
<name>E7ABD7_HELFC</name>
<protein>
    <submittedName>
        <fullName evidence="3">NAD(P)H oxidoreductase</fullName>
    </submittedName>
</protein>
<dbReference type="Pfam" id="PF02525">
    <property type="entry name" value="Flavodoxin_2"/>
    <property type="match status" value="1"/>
</dbReference>
<dbReference type="PANTHER" id="PTHR47307:SF1">
    <property type="entry name" value="GLUTATHIONE-REGULATED POTASSIUM-EFFLUX SYSTEM ANCILLARY PROTEIN KEFG"/>
    <property type="match status" value="1"/>
</dbReference>
<organism evidence="3 4">
    <name type="scientific">Helicobacter felis (strain ATCC 49179 / CCUG 28539 / NCTC 12436 / CS1)</name>
    <dbReference type="NCBI Taxonomy" id="936155"/>
    <lineage>
        <taxon>Bacteria</taxon>
        <taxon>Pseudomonadati</taxon>
        <taxon>Campylobacterota</taxon>
        <taxon>Epsilonproteobacteria</taxon>
        <taxon>Campylobacterales</taxon>
        <taxon>Helicobacteraceae</taxon>
        <taxon>Helicobacter</taxon>
    </lineage>
</organism>
<dbReference type="EMBL" id="FQ670179">
    <property type="protein sequence ID" value="CBY83695.1"/>
    <property type="molecule type" value="Genomic_DNA"/>
</dbReference>
<dbReference type="GeneID" id="36133569"/>
<dbReference type="InterPro" id="IPR046980">
    <property type="entry name" value="KefG/KefF"/>
</dbReference>
<dbReference type="OrthoDB" id="9798454at2"/>
<dbReference type="SUPFAM" id="SSF52218">
    <property type="entry name" value="Flavoproteins"/>
    <property type="match status" value="1"/>
</dbReference>
<dbReference type="PANTHER" id="PTHR47307">
    <property type="entry name" value="GLUTATHIONE-REGULATED POTASSIUM-EFFLUX SYSTEM ANCILLARY PROTEIN KEFG"/>
    <property type="match status" value="1"/>
</dbReference>